<protein>
    <submittedName>
        <fullName evidence="2">Uncharacterized protein</fullName>
    </submittedName>
</protein>
<feature type="transmembrane region" description="Helical" evidence="1">
    <location>
        <begin position="46"/>
        <end position="67"/>
    </location>
</feature>
<proteinExistence type="predicted"/>
<feature type="transmembrane region" description="Helical" evidence="1">
    <location>
        <begin position="104"/>
        <end position="121"/>
    </location>
</feature>
<dbReference type="InterPro" id="IPR035439">
    <property type="entry name" value="UPF0145_dom_sf"/>
</dbReference>
<sequence>MALQLNVNRMKLETKHEKRKYIQEVIFCISLATLTGLVVYQAFLYFNIAIFGWNLGLIFAPLTAGYVETYIANKLIGEDIGAISAFILFAYTTFYSFILKNPTLGFNLITIGSIAVILQAAFPTLINYLIFTVGAGVVLYFLGICKKINGFVSGQIKKFRCKYFHKEPTITEEVEKDYHFDEVKSNELINSLDFYFLTSTDPVKKRIVNLGQFHATVIVEKATIRTPPRPKEFEDETLYNLKMGKDECLVKIANKVKGAGGNGIIDLDIQYSLIGIGGDSYQVSAFGMGMYLSPKVINSNEFIKTGK</sequence>
<name>A0A315XM15_9EURY</name>
<dbReference type="AlphaFoldDB" id="A0A315XM15"/>
<feature type="transmembrane region" description="Helical" evidence="1">
    <location>
        <begin position="128"/>
        <end position="144"/>
    </location>
</feature>
<dbReference type="SUPFAM" id="SSF117782">
    <property type="entry name" value="YbjQ-like"/>
    <property type="match status" value="1"/>
</dbReference>
<organism evidence="2 3">
    <name type="scientific">Methanobrevibacter thaueri</name>
    <dbReference type="NCBI Taxonomy" id="190975"/>
    <lineage>
        <taxon>Archaea</taxon>
        <taxon>Methanobacteriati</taxon>
        <taxon>Methanobacteriota</taxon>
        <taxon>Methanomada group</taxon>
        <taxon>Methanobacteria</taxon>
        <taxon>Methanobacteriales</taxon>
        <taxon>Methanobacteriaceae</taxon>
        <taxon>Methanobrevibacter</taxon>
    </lineage>
</organism>
<evidence type="ECO:0000313" key="3">
    <source>
        <dbReference type="Proteomes" id="UP000251717"/>
    </source>
</evidence>
<accession>A0A315XM15</accession>
<dbReference type="Proteomes" id="UP000251717">
    <property type="component" value="Unassembled WGS sequence"/>
</dbReference>
<feature type="transmembrane region" description="Helical" evidence="1">
    <location>
        <begin position="79"/>
        <end position="98"/>
    </location>
</feature>
<evidence type="ECO:0000313" key="2">
    <source>
        <dbReference type="EMBL" id="PWB87401.1"/>
    </source>
</evidence>
<keyword evidence="1" id="KW-0472">Membrane</keyword>
<keyword evidence="3" id="KW-1185">Reference proteome</keyword>
<keyword evidence="1" id="KW-0812">Transmembrane</keyword>
<evidence type="ECO:0000256" key="1">
    <source>
        <dbReference type="SAM" id="Phobius"/>
    </source>
</evidence>
<dbReference type="EMBL" id="MZGS01000020">
    <property type="protein sequence ID" value="PWB87401.1"/>
    <property type="molecule type" value="Genomic_DNA"/>
</dbReference>
<reference evidence="2 3" key="1">
    <citation type="submission" date="2017-03" db="EMBL/GenBank/DDBJ databases">
        <title>Genome sequence of Methanobrevibacter thaueri.</title>
        <authorList>
            <person name="Poehlein A."/>
            <person name="Seedorf H."/>
            <person name="Daniel R."/>
        </authorList>
    </citation>
    <scope>NUCLEOTIDE SEQUENCE [LARGE SCALE GENOMIC DNA]</scope>
    <source>
        <strain evidence="2 3">DSM 11995</strain>
    </source>
</reference>
<keyword evidence="1" id="KW-1133">Transmembrane helix</keyword>
<comment type="caution">
    <text evidence="2">The sequence shown here is derived from an EMBL/GenBank/DDBJ whole genome shotgun (WGS) entry which is preliminary data.</text>
</comment>
<gene>
    <name evidence="2" type="ORF">MBBTH_09660</name>
</gene>